<dbReference type="EMBL" id="CAJVQB010141108">
    <property type="protein sequence ID" value="CAG8854671.1"/>
    <property type="molecule type" value="Genomic_DNA"/>
</dbReference>
<organism evidence="1 2">
    <name type="scientific">Gigaspora margarita</name>
    <dbReference type="NCBI Taxonomy" id="4874"/>
    <lineage>
        <taxon>Eukaryota</taxon>
        <taxon>Fungi</taxon>
        <taxon>Fungi incertae sedis</taxon>
        <taxon>Mucoromycota</taxon>
        <taxon>Glomeromycotina</taxon>
        <taxon>Glomeromycetes</taxon>
        <taxon>Diversisporales</taxon>
        <taxon>Gigasporaceae</taxon>
        <taxon>Gigaspora</taxon>
    </lineage>
</organism>
<reference evidence="1 2" key="1">
    <citation type="submission" date="2021-06" db="EMBL/GenBank/DDBJ databases">
        <authorList>
            <person name="Kallberg Y."/>
            <person name="Tangrot J."/>
            <person name="Rosling A."/>
        </authorList>
    </citation>
    <scope>NUCLEOTIDE SEQUENCE [LARGE SCALE GENOMIC DNA]</scope>
    <source>
        <strain evidence="1 2">120-4 pot B 10/14</strain>
    </source>
</reference>
<comment type="caution">
    <text evidence="1">The sequence shown here is derived from an EMBL/GenBank/DDBJ whole genome shotgun (WGS) entry which is preliminary data.</text>
</comment>
<evidence type="ECO:0000313" key="1">
    <source>
        <dbReference type="EMBL" id="CAG8854671.1"/>
    </source>
</evidence>
<name>A0ABN7XHB6_GIGMA</name>
<evidence type="ECO:0000313" key="2">
    <source>
        <dbReference type="Proteomes" id="UP000789901"/>
    </source>
</evidence>
<accession>A0ABN7XHB6</accession>
<protein>
    <submittedName>
        <fullName evidence="1">22682_t:CDS:1</fullName>
    </submittedName>
</protein>
<sequence length="86" mass="10135">KPGVKWFNRFLKEYGLIPKYLRKLEVVYGAVVHKAENPEHIMTIAGECLHHSPDNHTSLVQNYVVVNYRKRGQKPKEARPFRLYDD</sequence>
<proteinExistence type="predicted"/>
<dbReference type="Proteomes" id="UP000789901">
    <property type="component" value="Unassembled WGS sequence"/>
</dbReference>
<gene>
    <name evidence="1" type="ORF">GMARGA_LOCUS43492</name>
</gene>
<feature type="non-terminal residue" evidence="1">
    <location>
        <position position="86"/>
    </location>
</feature>
<feature type="non-terminal residue" evidence="1">
    <location>
        <position position="1"/>
    </location>
</feature>
<keyword evidence="2" id="KW-1185">Reference proteome</keyword>